<protein>
    <recommendedName>
        <fullName evidence="4">Major facilitator superfamily (MFS) profile domain-containing protein</fullName>
    </recommendedName>
</protein>
<keyword evidence="1" id="KW-0472">Membrane</keyword>
<proteinExistence type="predicted"/>
<evidence type="ECO:0000256" key="1">
    <source>
        <dbReference type="SAM" id="Phobius"/>
    </source>
</evidence>
<organism evidence="2 3">
    <name type="scientific">Aspergillus versicolor CBS 583.65</name>
    <dbReference type="NCBI Taxonomy" id="1036611"/>
    <lineage>
        <taxon>Eukaryota</taxon>
        <taxon>Fungi</taxon>
        <taxon>Dikarya</taxon>
        <taxon>Ascomycota</taxon>
        <taxon>Pezizomycotina</taxon>
        <taxon>Eurotiomycetes</taxon>
        <taxon>Eurotiomycetidae</taxon>
        <taxon>Eurotiales</taxon>
        <taxon>Aspergillaceae</taxon>
        <taxon>Aspergillus</taxon>
        <taxon>Aspergillus subgen. Nidulantes</taxon>
    </lineage>
</organism>
<gene>
    <name evidence="2" type="ORF">ASPVEDRAFT_35125</name>
</gene>
<dbReference type="OrthoDB" id="3066029at2759"/>
<accession>A0A1L9P2T3</accession>
<dbReference type="EMBL" id="KV878125">
    <property type="protein sequence ID" value="OJI95808.1"/>
    <property type="molecule type" value="Genomic_DNA"/>
</dbReference>
<dbReference type="RefSeq" id="XP_040661571.1">
    <property type="nucleotide sequence ID" value="XM_040810928.1"/>
</dbReference>
<name>A0A1L9P2T3_ASPVE</name>
<keyword evidence="1" id="KW-1133">Transmembrane helix</keyword>
<evidence type="ECO:0000313" key="2">
    <source>
        <dbReference type="EMBL" id="OJI95808.1"/>
    </source>
</evidence>
<evidence type="ECO:0000313" key="3">
    <source>
        <dbReference type="Proteomes" id="UP000184073"/>
    </source>
</evidence>
<feature type="transmembrane region" description="Helical" evidence="1">
    <location>
        <begin position="21"/>
        <end position="39"/>
    </location>
</feature>
<keyword evidence="1" id="KW-0812">Transmembrane</keyword>
<dbReference type="Proteomes" id="UP000184073">
    <property type="component" value="Unassembled WGS sequence"/>
</dbReference>
<dbReference type="VEuPathDB" id="FungiDB:ASPVEDRAFT_35125"/>
<dbReference type="AlphaFoldDB" id="A0A1L9P2T3"/>
<reference evidence="3" key="1">
    <citation type="journal article" date="2017" name="Genome Biol.">
        <title>Comparative genomics reveals high biological diversity and specific adaptations in the industrially and medically important fungal genus Aspergillus.</title>
        <authorList>
            <person name="de Vries R.P."/>
            <person name="Riley R."/>
            <person name="Wiebenga A."/>
            <person name="Aguilar-Osorio G."/>
            <person name="Amillis S."/>
            <person name="Uchima C.A."/>
            <person name="Anderluh G."/>
            <person name="Asadollahi M."/>
            <person name="Askin M."/>
            <person name="Barry K."/>
            <person name="Battaglia E."/>
            <person name="Bayram O."/>
            <person name="Benocci T."/>
            <person name="Braus-Stromeyer S.A."/>
            <person name="Caldana C."/>
            <person name="Canovas D."/>
            <person name="Cerqueira G.C."/>
            <person name="Chen F."/>
            <person name="Chen W."/>
            <person name="Choi C."/>
            <person name="Clum A."/>
            <person name="Dos Santos R.A."/>
            <person name="Damasio A.R."/>
            <person name="Diallinas G."/>
            <person name="Emri T."/>
            <person name="Fekete E."/>
            <person name="Flipphi M."/>
            <person name="Freyberg S."/>
            <person name="Gallo A."/>
            <person name="Gournas C."/>
            <person name="Habgood R."/>
            <person name="Hainaut M."/>
            <person name="Harispe M.L."/>
            <person name="Henrissat B."/>
            <person name="Hilden K.S."/>
            <person name="Hope R."/>
            <person name="Hossain A."/>
            <person name="Karabika E."/>
            <person name="Karaffa L."/>
            <person name="Karanyi Z."/>
            <person name="Krasevec N."/>
            <person name="Kuo A."/>
            <person name="Kusch H."/>
            <person name="LaButti K."/>
            <person name="Lagendijk E.L."/>
            <person name="Lapidus A."/>
            <person name="Levasseur A."/>
            <person name="Lindquist E."/>
            <person name="Lipzen A."/>
            <person name="Logrieco A.F."/>
            <person name="MacCabe A."/>
            <person name="Maekelae M.R."/>
            <person name="Malavazi I."/>
            <person name="Melin P."/>
            <person name="Meyer V."/>
            <person name="Mielnichuk N."/>
            <person name="Miskei M."/>
            <person name="Molnar A.P."/>
            <person name="Mule G."/>
            <person name="Ngan C.Y."/>
            <person name="Orejas M."/>
            <person name="Orosz E."/>
            <person name="Ouedraogo J.P."/>
            <person name="Overkamp K.M."/>
            <person name="Park H.-S."/>
            <person name="Perrone G."/>
            <person name="Piumi F."/>
            <person name="Punt P.J."/>
            <person name="Ram A.F."/>
            <person name="Ramon A."/>
            <person name="Rauscher S."/>
            <person name="Record E."/>
            <person name="Riano-Pachon D.M."/>
            <person name="Robert V."/>
            <person name="Roehrig J."/>
            <person name="Ruller R."/>
            <person name="Salamov A."/>
            <person name="Salih N.S."/>
            <person name="Samson R.A."/>
            <person name="Sandor E."/>
            <person name="Sanguinetti M."/>
            <person name="Schuetze T."/>
            <person name="Sepcic K."/>
            <person name="Shelest E."/>
            <person name="Sherlock G."/>
            <person name="Sophianopoulou V."/>
            <person name="Squina F.M."/>
            <person name="Sun H."/>
            <person name="Susca A."/>
            <person name="Todd R.B."/>
            <person name="Tsang A."/>
            <person name="Unkles S.E."/>
            <person name="van de Wiele N."/>
            <person name="van Rossen-Uffink D."/>
            <person name="Oliveira J.V."/>
            <person name="Vesth T.C."/>
            <person name="Visser J."/>
            <person name="Yu J.-H."/>
            <person name="Zhou M."/>
            <person name="Andersen M.R."/>
            <person name="Archer D.B."/>
            <person name="Baker S.E."/>
            <person name="Benoit I."/>
            <person name="Brakhage A.A."/>
            <person name="Braus G.H."/>
            <person name="Fischer R."/>
            <person name="Frisvad J.C."/>
            <person name="Goldman G.H."/>
            <person name="Houbraken J."/>
            <person name="Oakley B."/>
            <person name="Pocsi I."/>
            <person name="Scazzocchio C."/>
            <person name="Seiboth B."/>
            <person name="vanKuyk P.A."/>
            <person name="Wortman J."/>
            <person name="Dyer P.S."/>
            <person name="Grigoriev I.V."/>
        </authorList>
    </citation>
    <scope>NUCLEOTIDE SEQUENCE [LARGE SCALE GENOMIC DNA]</scope>
    <source>
        <strain evidence="3">CBS 583.65</strain>
    </source>
</reference>
<evidence type="ECO:0008006" key="4">
    <source>
        <dbReference type="Google" id="ProtNLM"/>
    </source>
</evidence>
<sequence length="60" mass="6635">MSDSRSYRETDAHQYEHFPQYRKAIIVAILPFFAALSPMSSTSILPAVPGVARRTAPQGV</sequence>
<keyword evidence="3" id="KW-1185">Reference proteome</keyword>
<dbReference type="GeneID" id="63726439"/>